<dbReference type="Gene3D" id="1.25.40.20">
    <property type="entry name" value="Ankyrin repeat-containing domain"/>
    <property type="match status" value="2"/>
</dbReference>
<organism evidence="4">
    <name type="scientific">Grammatophora oceanica</name>
    <dbReference type="NCBI Taxonomy" id="210454"/>
    <lineage>
        <taxon>Eukaryota</taxon>
        <taxon>Sar</taxon>
        <taxon>Stramenopiles</taxon>
        <taxon>Ochrophyta</taxon>
        <taxon>Bacillariophyta</taxon>
        <taxon>Fragilariophyceae</taxon>
        <taxon>Fragilariophycidae</taxon>
        <taxon>Rhabdonematales</taxon>
        <taxon>Grammatophoraceae</taxon>
        <taxon>Grammatophora</taxon>
    </lineage>
</organism>
<dbReference type="GO" id="GO:0005737">
    <property type="term" value="C:cytoplasm"/>
    <property type="evidence" value="ECO:0007669"/>
    <property type="project" value="TreeGrafter"/>
</dbReference>
<evidence type="ECO:0000256" key="2">
    <source>
        <dbReference type="ARBA" id="ARBA00023043"/>
    </source>
</evidence>
<dbReference type="InterPro" id="IPR036770">
    <property type="entry name" value="Ankyrin_rpt-contain_sf"/>
</dbReference>
<feature type="compositionally biased region" description="Basic residues" evidence="3">
    <location>
        <begin position="1"/>
        <end position="13"/>
    </location>
</feature>
<gene>
    <name evidence="4" type="ORF">GOCE00092_LOCUS3225</name>
</gene>
<accession>A0A7S1Y3E1</accession>
<evidence type="ECO:0000313" key="4">
    <source>
        <dbReference type="EMBL" id="CAD9274317.1"/>
    </source>
</evidence>
<dbReference type="GO" id="GO:0051015">
    <property type="term" value="F:actin filament binding"/>
    <property type="evidence" value="ECO:0007669"/>
    <property type="project" value="TreeGrafter"/>
</dbReference>
<dbReference type="PANTHER" id="PTHR24153:SF8">
    <property type="entry name" value="FORKED, ISOFORM F"/>
    <property type="match status" value="1"/>
</dbReference>
<keyword evidence="2" id="KW-0040">ANK repeat</keyword>
<reference evidence="4" key="1">
    <citation type="submission" date="2021-01" db="EMBL/GenBank/DDBJ databases">
        <authorList>
            <person name="Corre E."/>
            <person name="Pelletier E."/>
            <person name="Niang G."/>
            <person name="Scheremetjew M."/>
            <person name="Finn R."/>
            <person name="Kale V."/>
            <person name="Holt S."/>
            <person name="Cochrane G."/>
            <person name="Meng A."/>
            <person name="Brown T."/>
            <person name="Cohen L."/>
        </authorList>
    </citation>
    <scope>NUCLEOTIDE SEQUENCE</scope>
    <source>
        <strain evidence="4">CCMP 410</strain>
    </source>
</reference>
<dbReference type="GO" id="GO:0051017">
    <property type="term" value="P:actin filament bundle assembly"/>
    <property type="evidence" value="ECO:0007669"/>
    <property type="project" value="TreeGrafter"/>
</dbReference>
<protein>
    <submittedName>
        <fullName evidence="4">Uncharacterized protein</fullName>
    </submittedName>
</protein>
<dbReference type="InterPro" id="IPR052420">
    <property type="entry name" value="Espin/Espin-like"/>
</dbReference>
<proteinExistence type="predicted"/>
<sequence>MAPSKKQQRRQQRKQQMGAVSVETSSPSNITAGDGAGTSLANSTSAAFSLVDGHDFQDSVETTVGKREGATIKRRPIKGGLTQEHLDRIASRNWKSVLSWITFNPDEISYLLDREGQTVLHHACLFRAPSQVVEALLFCSPALARFQNDVGELALHWAARLNLPMEVLKLILQAYPEGGFVQDKDGVSPLELLWDRHCRRLYDLFRTTFTAKQTRTFHTWRRMMLLVNAYATATGKSGGDHGDGDDNNNSSSIDNIEVLPELHAIASCPCPPRFMKFALKLYKEQLSMRDARGRTILHCASSVDDMVVPTEATMEHLTVVVQASPSNAIRSLDNAGKLPLHHALESGKAWDAGGLSLLLKLEPRALSTRDHKSRLYPFQLAASRDSKVDSIYSMLRADPEYIRSAIDATSL</sequence>
<evidence type="ECO:0000256" key="3">
    <source>
        <dbReference type="SAM" id="MobiDB-lite"/>
    </source>
</evidence>
<dbReference type="AlphaFoldDB" id="A0A7S1Y3E1"/>
<dbReference type="EMBL" id="HBGK01006143">
    <property type="protein sequence ID" value="CAD9274317.1"/>
    <property type="molecule type" value="Transcribed_RNA"/>
</dbReference>
<keyword evidence="1" id="KW-0677">Repeat</keyword>
<evidence type="ECO:0000256" key="1">
    <source>
        <dbReference type="ARBA" id="ARBA00022737"/>
    </source>
</evidence>
<feature type="compositionally biased region" description="Polar residues" evidence="3">
    <location>
        <begin position="22"/>
        <end position="31"/>
    </location>
</feature>
<feature type="region of interest" description="Disordered" evidence="3">
    <location>
        <begin position="1"/>
        <end position="37"/>
    </location>
</feature>
<dbReference type="PANTHER" id="PTHR24153">
    <property type="entry name" value="ESPIN"/>
    <property type="match status" value="1"/>
</dbReference>
<dbReference type="SUPFAM" id="SSF48403">
    <property type="entry name" value="Ankyrin repeat"/>
    <property type="match status" value="1"/>
</dbReference>
<name>A0A7S1Y3E1_9STRA</name>